<accession>A0A8S5N917</accession>
<feature type="region of interest" description="Disordered" evidence="1">
    <location>
        <begin position="169"/>
        <end position="220"/>
    </location>
</feature>
<dbReference type="EMBL" id="BK015093">
    <property type="protein sequence ID" value="DAD90738.1"/>
    <property type="molecule type" value="Genomic_DNA"/>
</dbReference>
<organism evidence="2">
    <name type="scientific">Myoviridae sp. ct5hB2</name>
    <dbReference type="NCBI Taxonomy" id="2826614"/>
    <lineage>
        <taxon>Viruses</taxon>
        <taxon>Duplodnaviria</taxon>
        <taxon>Heunggongvirae</taxon>
        <taxon>Uroviricota</taxon>
        <taxon>Caudoviricetes</taxon>
    </lineage>
</organism>
<proteinExistence type="predicted"/>
<evidence type="ECO:0000313" key="2">
    <source>
        <dbReference type="EMBL" id="DAD90738.1"/>
    </source>
</evidence>
<sequence>MVYQDDQTVKIDDVILPGLVKSMEIKNDAQVDEQEVEGQSKKPKQATGYEDAKINIELILEDTQDDAGTVTMTRMQKLQQIQALFRQPGQALPAVHQIVCEDTAVRGISQVILKNMTHKAENKKQQITASLELWEYNTLIISAGRSASNSGAKKDASVSTGSMLNEDYKSYLKDDRGTAPARKETERAAGKLSQSPQKKAAAQVTPSASAGLGRIEKMPF</sequence>
<evidence type="ECO:0000256" key="1">
    <source>
        <dbReference type="SAM" id="MobiDB-lite"/>
    </source>
</evidence>
<feature type="compositionally biased region" description="Basic and acidic residues" evidence="1">
    <location>
        <begin position="169"/>
        <end position="189"/>
    </location>
</feature>
<reference evidence="2" key="1">
    <citation type="journal article" date="2021" name="Proc. Natl. Acad. Sci. U.S.A.">
        <title>A Catalog of Tens of Thousands of Viruses from Human Metagenomes Reveals Hidden Associations with Chronic Diseases.</title>
        <authorList>
            <person name="Tisza M.J."/>
            <person name="Buck C.B."/>
        </authorList>
    </citation>
    <scope>NUCLEOTIDE SEQUENCE</scope>
    <source>
        <strain evidence="2">Ct5hB2</strain>
    </source>
</reference>
<name>A0A8S5N917_9CAUD</name>
<protein>
    <submittedName>
        <fullName evidence="2">Uncharacterized protein</fullName>
    </submittedName>
</protein>